<evidence type="ECO:0000313" key="5">
    <source>
        <dbReference type="Proteomes" id="UP000238362"/>
    </source>
</evidence>
<sequence>MLIAGVLVVLVGVLACGGPAQAAVPIAAAEPGVAMGSGAPVLVQDPSPEPGPQLDPQTEADSRKTKNKLIVGGAALVLLLIVIWGRKQRNKNRPGK</sequence>
<feature type="region of interest" description="Disordered" evidence="1">
    <location>
        <begin position="38"/>
        <end position="65"/>
    </location>
</feature>
<keyword evidence="2" id="KW-1133">Transmembrane helix</keyword>
<evidence type="ECO:0000313" key="4">
    <source>
        <dbReference type="EMBL" id="PRX44349.1"/>
    </source>
</evidence>
<evidence type="ECO:0000256" key="3">
    <source>
        <dbReference type="SAM" id="SignalP"/>
    </source>
</evidence>
<dbReference type="Proteomes" id="UP000238362">
    <property type="component" value="Unassembled WGS sequence"/>
</dbReference>
<keyword evidence="2" id="KW-0472">Membrane</keyword>
<feature type="signal peptide" evidence="3">
    <location>
        <begin position="1"/>
        <end position="22"/>
    </location>
</feature>
<evidence type="ECO:0008006" key="6">
    <source>
        <dbReference type="Google" id="ProtNLM"/>
    </source>
</evidence>
<proteinExistence type="predicted"/>
<feature type="chain" id="PRO_5015491833" description="MYXO-CTERM domain-containing protein" evidence="3">
    <location>
        <begin position="23"/>
        <end position="96"/>
    </location>
</feature>
<protein>
    <recommendedName>
        <fullName evidence="6">MYXO-CTERM domain-containing protein</fullName>
    </recommendedName>
</protein>
<keyword evidence="3" id="KW-0732">Signal</keyword>
<evidence type="ECO:0000256" key="2">
    <source>
        <dbReference type="SAM" id="Phobius"/>
    </source>
</evidence>
<feature type="transmembrane region" description="Helical" evidence="2">
    <location>
        <begin position="69"/>
        <end position="86"/>
    </location>
</feature>
<name>A0A2T0LMP3_9PSEU</name>
<comment type="caution">
    <text evidence="4">The sequence shown here is derived from an EMBL/GenBank/DDBJ whole genome shotgun (WGS) entry which is preliminary data.</text>
</comment>
<dbReference type="EMBL" id="PVNH01000012">
    <property type="protein sequence ID" value="PRX44349.1"/>
    <property type="molecule type" value="Genomic_DNA"/>
</dbReference>
<evidence type="ECO:0000256" key="1">
    <source>
        <dbReference type="SAM" id="MobiDB-lite"/>
    </source>
</evidence>
<organism evidence="4 5">
    <name type="scientific">Prauserella shujinwangii</name>
    <dbReference type="NCBI Taxonomy" id="1453103"/>
    <lineage>
        <taxon>Bacteria</taxon>
        <taxon>Bacillati</taxon>
        <taxon>Actinomycetota</taxon>
        <taxon>Actinomycetes</taxon>
        <taxon>Pseudonocardiales</taxon>
        <taxon>Pseudonocardiaceae</taxon>
        <taxon>Prauserella</taxon>
    </lineage>
</organism>
<gene>
    <name evidence="4" type="ORF">B0I33_112227</name>
</gene>
<keyword evidence="2" id="KW-0812">Transmembrane</keyword>
<dbReference type="AlphaFoldDB" id="A0A2T0LMP3"/>
<keyword evidence="5" id="KW-1185">Reference proteome</keyword>
<reference evidence="4 5" key="1">
    <citation type="submission" date="2018-03" db="EMBL/GenBank/DDBJ databases">
        <title>Genomic Encyclopedia of Type Strains, Phase III (KMG-III): the genomes of soil and plant-associated and newly described type strains.</title>
        <authorList>
            <person name="Whitman W."/>
        </authorList>
    </citation>
    <scope>NUCLEOTIDE SEQUENCE [LARGE SCALE GENOMIC DNA]</scope>
    <source>
        <strain evidence="4 5">CGMCC 4.7125</strain>
    </source>
</reference>
<accession>A0A2T0LMP3</accession>